<dbReference type="EMBL" id="JBHUFC010000023">
    <property type="protein sequence ID" value="MFD1789555.1"/>
    <property type="molecule type" value="Genomic_DNA"/>
</dbReference>
<protein>
    <recommendedName>
        <fullName evidence="3">ATP-binding protein</fullName>
    </recommendedName>
</protein>
<keyword evidence="2" id="KW-1185">Reference proteome</keyword>
<reference evidence="2" key="1">
    <citation type="journal article" date="2019" name="Int. J. Syst. Evol. Microbiol.">
        <title>The Global Catalogue of Microorganisms (GCM) 10K type strain sequencing project: providing services to taxonomists for standard genome sequencing and annotation.</title>
        <authorList>
            <consortium name="The Broad Institute Genomics Platform"/>
            <consortium name="The Broad Institute Genome Sequencing Center for Infectious Disease"/>
            <person name="Wu L."/>
            <person name="Ma J."/>
        </authorList>
    </citation>
    <scope>NUCLEOTIDE SEQUENCE [LARGE SCALE GENOMIC DNA]</scope>
    <source>
        <strain evidence="2">Q85</strain>
    </source>
</reference>
<evidence type="ECO:0000313" key="1">
    <source>
        <dbReference type="EMBL" id="MFD1789555.1"/>
    </source>
</evidence>
<accession>A0ABW4NHD7</accession>
<dbReference type="Gene3D" id="3.40.50.300">
    <property type="entry name" value="P-loop containing nucleotide triphosphate hydrolases"/>
    <property type="match status" value="1"/>
</dbReference>
<comment type="caution">
    <text evidence="1">The sequence shown here is derived from an EMBL/GenBank/DDBJ whole genome shotgun (WGS) entry which is preliminary data.</text>
</comment>
<evidence type="ECO:0000313" key="2">
    <source>
        <dbReference type="Proteomes" id="UP001597283"/>
    </source>
</evidence>
<evidence type="ECO:0008006" key="3">
    <source>
        <dbReference type="Google" id="ProtNLM"/>
    </source>
</evidence>
<name>A0ABW4NHD7_9SPHN</name>
<dbReference type="RefSeq" id="WP_066487293.1">
    <property type="nucleotide sequence ID" value="NZ_JBHUFC010000023.1"/>
</dbReference>
<dbReference type="Proteomes" id="UP001597283">
    <property type="component" value="Unassembled WGS sequence"/>
</dbReference>
<dbReference type="SUPFAM" id="SSF52540">
    <property type="entry name" value="P-loop containing nucleoside triphosphate hydrolases"/>
    <property type="match status" value="1"/>
</dbReference>
<organism evidence="1 2">
    <name type="scientific">Sphingomonas floccifaciens</name>
    <dbReference type="NCBI Taxonomy" id="1844115"/>
    <lineage>
        <taxon>Bacteria</taxon>
        <taxon>Pseudomonadati</taxon>
        <taxon>Pseudomonadota</taxon>
        <taxon>Alphaproteobacteria</taxon>
        <taxon>Sphingomonadales</taxon>
        <taxon>Sphingomonadaceae</taxon>
        <taxon>Sphingomonas</taxon>
    </lineage>
</organism>
<sequence>MATLATFQPATPAMIVGHGSGDEPLPLELGEPFALLGGDRLGPDGIPFLVMHEHQPEFLAWVRERCAAMLVAERPWFGGGTLILGGVPGAGRTHAARWLARVAGVPHAVVNLTDPIIAANLAASGEVGEAIGASSVTIAMATARCANPIVTVLGADRVGEDVLAGLNAMLDPARCRRWREDRLGVDVDLGEVTWVLQRDLQRGVPSWVAPEADAVALRPIPGGKDHVLALSICLEAMGDLGVDPRSGACSWERISARLSRYSYSSVKSLYADMVNALRECLRPTDSRSDPEPF</sequence>
<gene>
    <name evidence="1" type="ORF">ACFSC3_18535</name>
</gene>
<proteinExistence type="predicted"/>
<dbReference type="InterPro" id="IPR027417">
    <property type="entry name" value="P-loop_NTPase"/>
</dbReference>